<dbReference type="RefSeq" id="WP_145313802.1">
    <property type="nucleotide sequence ID" value="NZ_CP037452.1"/>
</dbReference>
<evidence type="ECO:0000313" key="2">
    <source>
        <dbReference type="Proteomes" id="UP000318313"/>
    </source>
</evidence>
<dbReference type="EMBL" id="CP037452">
    <property type="protein sequence ID" value="QDV53986.1"/>
    <property type="molecule type" value="Genomic_DNA"/>
</dbReference>
<protein>
    <submittedName>
        <fullName evidence="1">Uncharacterized protein</fullName>
    </submittedName>
</protein>
<organism evidence="1 2">
    <name type="scientific">Gimesia fumaroli</name>
    <dbReference type="NCBI Taxonomy" id="2527976"/>
    <lineage>
        <taxon>Bacteria</taxon>
        <taxon>Pseudomonadati</taxon>
        <taxon>Planctomycetota</taxon>
        <taxon>Planctomycetia</taxon>
        <taxon>Planctomycetales</taxon>
        <taxon>Planctomycetaceae</taxon>
        <taxon>Gimesia</taxon>
    </lineage>
</organism>
<dbReference type="AlphaFoldDB" id="A0A518ILL1"/>
<proteinExistence type="predicted"/>
<gene>
    <name evidence="1" type="ORF">Enr17x_60690</name>
</gene>
<evidence type="ECO:0000313" key="1">
    <source>
        <dbReference type="EMBL" id="QDV53986.1"/>
    </source>
</evidence>
<reference evidence="1 2" key="1">
    <citation type="submission" date="2019-03" db="EMBL/GenBank/DDBJ databases">
        <title>Deep-cultivation of Planctomycetes and their phenomic and genomic characterization uncovers novel biology.</title>
        <authorList>
            <person name="Wiegand S."/>
            <person name="Jogler M."/>
            <person name="Boedeker C."/>
            <person name="Pinto D."/>
            <person name="Vollmers J."/>
            <person name="Rivas-Marin E."/>
            <person name="Kohn T."/>
            <person name="Peeters S.H."/>
            <person name="Heuer A."/>
            <person name="Rast P."/>
            <person name="Oberbeckmann S."/>
            <person name="Bunk B."/>
            <person name="Jeske O."/>
            <person name="Meyerdierks A."/>
            <person name="Storesund J.E."/>
            <person name="Kallscheuer N."/>
            <person name="Luecker S."/>
            <person name="Lage O.M."/>
            <person name="Pohl T."/>
            <person name="Merkel B.J."/>
            <person name="Hornburger P."/>
            <person name="Mueller R.-W."/>
            <person name="Bruemmer F."/>
            <person name="Labrenz M."/>
            <person name="Spormann A.M."/>
            <person name="Op den Camp H."/>
            <person name="Overmann J."/>
            <person name="Amann R."/>
            <person name="Jetten M.S.M."/>
            <person name="Mascher T."/>
            <person name="Medema M.H."/>
            <person name="Devos D.P."/>
            <person name="Kaster A.-K."/>
            <person name="Ovreas L."/>
            <person name="Rohde M."/>
            <person name="Galperin M.Y."/>
            <person name="Jogler C."/>
        </authorList>
    </citation>
    <scope>NUCLEOTIDE SEQUENCE [LARGE SCALE GENOMIC DNA]</scope>
    <source>
        <strain evidence="1 2">Enr17</strain>
    </source>
</reference>
<name>A0A518ILL1_9PLAN</name>
<dbReference type="Proteomes" id="UP000318313">
    <property type="component" value="Chromosome"/>
</dbReference>
<keyword evidence="2" id="KW-1185">Reference proteome</keyword>
<dbReference type="OrthoDB" id="962891at2"/>
<accession>A0A518ILL1</accession>
<dbReference type="KEGG" id="gfm:Enr17x_60690"/>
<sequence>MLTLDVNDQYSLELAPEKSGVRLTLMKAGEQQVCRKATRKELQEFSKHKTTTAFKGRLQLHKHQGKIKIEAKKEIVGSIPVKLFEAAISEILLCSVA</sequence>